<dbReference type="InterPro" id="IPR000595">
    <property type="entry name" value="cNMP-bd_dom"/>
</dbReference>
<dbReference type="OrthoDB" id="8558412at2"/>
<dbReference type="CDD" id="cd00038">
    <property type="entry name" value="CAP_ED"/>
    <property type="match status" value="1"/>
</dbReference>
<dbReference type="KEGG" id="cpra:CPter91_3617"/>
<dbReference type="RefSeq" id="WP_061942157.1">
    <property type="nucleotide sequence ID" value="NZ_CP013234.1"/>
</dbReference>
<sequence>MDNTEQLGEHDWFVALSASHQALVQSTVVMQRFAAGAFVAHRGQLSQYWIGVHSGLIKLAVYSVEGRGATFSGVPAGGWCGEGSVIKRELRRYDVIALRDSEIMLVPAEIFHTLLAQSLPFTAFVIRQLNERMGQFIAMIQNERLLGVDAQVAQAIAQLFHPMLYPRTSEVLELSQEEIGMLTGLSRQRVNQALQHLAELKLINLSYQSIRVVDLPGLRGFGLAQL</sequence>
<dbReference type="Pfam" id="PF00027">
    <property type="entry name" value="cNMP_binding"/>
    <property type="match status" value="1"/>
</dbReference>
<evidence type="ECO:0000256" key="2">
    <source>
        <dbReference type="ARBA" id="ARBA00023125"/>
    </source>
</evidence>
<dbReference type="InterPro" id="IPR036390">
    <property type="entry name" value="WH_DNA-bd_sf"/>
</dbReference>
<evidence type="ECO:0000259" key="4">
    <source>
        <dbReference type="PROSITE" id="PS50042"/>
    </source>
</evidence>
<dbReference type="InterPro" id="IPR014710">
    <property type="entry name" value="RmlC-like_jellyroll"/>
</dbReference>
<organism evidence="5 6">
    <name type="scientific">Collimonas pratensis</name>
    <dbReference type="NCBI Taxonomy" id="279113"/>
    <lineage>
        <taxon>Bacteria</taxon>
        <taxon>Pseudomonadati</taxon>
        <taxon>Pseudomonadota</taxon>
        <taxon>Betaproteobacteria</taxon>
        <taxon>Burkholderiales</taxon>
        <taxon>Oxalobacteraceae</taxon>
        <taxon>Collimonas</taxon>
    </lineage>
</organism>
<evidence type="ECO:0000313" key="6">
    <source>
        <dbReference type="Proteomes" id="UP000074561"/>
    </source>
</evidence>
<dbReference type="PATRIC" id="fig|279113.9.peg.3587"/>
<dbReference type="Proteomes" id="UP000074561">
    <property type="component" value="Chromosome"/>
</dbReference>
<dbReference type="GO" id="GO:0006355">
    <property type="term" value="P:regulation of DNA-templated transcription"/>
    <property type="evidence" value="ECO:0007669"/>
    <property type="project" value="InterPro"/>
</dbReference>
<reference evidence="5 6" key="1">
    <citation type="submission" date="2015-11" db="EMBL/GenBank/DDBJ databases">
        <title>Exploring the genomic traits of fungus-feeding bacterial genus Collimonas.</title>
        <authorList>
            <person name="Song C."/>
            <person name="Schmidt R."/>
            <person name="de Jager V."/>
            <person name="Krzyzanowska D."/>
            <person name="Jongedijk E."/>
            <person name="Cankar K."/>
            <person name="Beekwilder J."/>
            <person name="van Veen A."/>
            <person name="de Boer W."/>
            <person name="van Veen J.A."/>
            <person name="Garbeva P."/>
        </authorList>
    </citation>
    <scope>NUCLEOTIDE SEQUENCE [LARGE SCALE GENOMIC DNA]</scope>
    <source>
        <strain evidence="5 6">Ter91</strain>
    </source>
</reference>
<protein>
    <submittedName>
        <fullName evidence="5">Cyclic nucleotide-binding domain protein</fullName>
    </submittedName>
</protein>
<evidence type="ECO:0000256" key="3">
    <source>
        <dbReference type="ARBA" id="ARBA00023163"/>
    </source>
</evidence>
<dbReference type="Gene3D" id="2.60.120.10">
    <property type="entry name" value="Jelly Rolls"/>
    <property type="match status" value="1"/>
</dbReference>
<gene>
    <name evidence="5" type="ORF">CPter91_3617</name>
</gene>
<accession>A0A127Q791</accession>
<dbReference type="Gene3D" id="1.10.10.10">
    <property type="entry name" value="Winged helix-like DNA-binding domain superfamily/Winged helix DNA-binding domain"/>
    <property type="match status" value="1"/>
</dbReference>
<evidence type="ECO:0000256" key="1">
    <source>
        <dbReference type="ARBA" id="ARBA00023015"/>
    </source>
</evidence>
<dbReference type="AlphaFoldDB" id="A0A127Q791"/>
<dbReference type="InterPro" id="IPR036388">
    <property type="entry name" value="WH-like_DNA-bd_sf"/>
</dbReference>
<feature type="domain" description="Cyclic nucleotide-binding" evidence="4">
    <location>
        <begin position="12"/>
        <end position="115"/>
    </location>
</feature>
<dbReference type="PROSITE" id="PS50042">
    <property type="entry name" value="CNMP_BINDING_3"/>
    <property type="match status" value="1"/>
</dbReference>
<dbReference type="Pfam" id="PF13545">
    <property type="entry name" value="HTH_Crp_2"/>
    <property type="match status" value="1"/>
</dbReference>
<dbReference type="EMBL" id="CP013234">
    <property type="protein sequence ID" value="AMP05938.1"/>
    <property type="molecule type" value="Genomic_DNA"/>
</dbReference>
<keyword evidence="3" id="KW-0804">Transcription</keyword>
<evidence type="ECO:0000313" key="5">
    <source>
        <dbReference type="EMBL" id="AMP05938.1"/>
    </source>
</evidence>
<dbReference type="GO" id="GO:0003677">
    <property type="term" value="F:DNA binding"/>
    <property type="evidence" value="ECO:0007669"/>
    <property type="project" value="UniProtKB-KW"/>
</dbReference>
<name>A0A127Q791_9BURK</name>
<dbReference type="STRING" id="279113.CPter91_3617"/>
<proteinExistence type="predicted"/>
<dbReference type="SUPFAM" id="SSF46785">
    <property type="entry name" value="Winged helix' DNA-binding domain"/>
    <property type="match status" value="1"/>
</dbReference>
<keyword evidence="2" id="KW-0238">DNA-binding</keyword>
<keyword evidence="1" id="KW-0805">Transcription regulation</keyword>
<dbReference type="SUPFAM" id="SSF51206">
    <property type="entry name" value="cAMP-binding domain-like"/>
    <property type="match status" value="1"/>
</dbReference>
<dbReference type="InterPro" id="IPR018490">
    <property type="entry name" value="cNMP-bd_dom_sf"/>
</dbReference>
<dbReference type="InterPro" id="IPR012318">
    <property type="entry name" value="HTH_CRP"/>
</dbReference>